<evidence type="ECO:0000313" key="3">
    <source>
        <dbReference type="Proteomes" id="UP000018542"/>
    </source>
</evidence>
<dbReference type="PATRIC" id="fig|1029756.8.peg.2674"/>
<dbReference type="KEGG" id="hni:W911_12860"/>
<protein>
    <submittedName>
        <fullName evidence="2">Peptide ABC transporter permease</fullName>
    </submittedName>
</protein>
<evidence type="ECO:0000313" key="2">
    <source>
        <dbReference type="EMBL" id="AHB49095.1"/>
    </source>
</evidence>
<organism evidence="2 3">
    <name type="scientific">Hyphomicrobium nitrativorans NL23</name>
    <dbReference type="NCBI Taxonomy" id="1029756"/>
    <lineage>
        <taxon>Bacteria</taxon>
        <taxon>Pseudomonadati</taxon>
        <taxon>Pseudomonadota</taxon>
        <taxon>Alphaproteobacteria</taxon>
        <taxon>Hyphomicrobiales</taxon>
        <taxon>Hyphomicrobiaceae</taxon>
        <taxon>Hyphomicrobium</taxon>
    </lineage>
</organism>
<feature type="transmembrane region" description="Helical" evidence="1">
    <location>
        <begin position="31"/>
        <end position="50"/>
    </location>
</feature>
<evidence type="ECO:0000256" key="1">
    <source>
        <dbReference type="SAM" id="Phobius"/>
    </source>
</evidence>
<keyword evidence="3" id="KW-1185">Reference proteome</keyword>
<dbReference type="Proteomes" id="UP000018542">
    <property type="component" value="Chromosome"/>
</dbReference>
<dbReference type="HOGENOM" id="CLU_213820_0_0_5"/>
<keyword evidence="1" id="KW-1133">Transmembrane helix</keyword>
<dbReference type="EMBL" id="CP006912">
    <property type="protein sequence ID" value="AHB49095.1"/>
    <property type="molecule type" value="Genomic_DNA"/>
</dbReference>
<dbReference type="RefSeq" id="WP_023787907.1">
    <property type="nucleotide sequence ID" value="NC_022997.1"/>
</dbReference>
<reference evidence="2 3" key="1">
    <citation type="journal article" date="2014" name="Genome Announc.">
        <title>Complete Genome Sequence of Hyphomicrobium nitrativorans Strain NL23, a Denitrifying Bacterium Isolated from Biofilm of a Methanol-Fed Denitrification System Treating Seawater at the Montreal Biodome.</title>
        <authorList>
            <person name="Martineau C."/>
            <person name="Villeneuve C."/>
            <person name="Mauffrey F."/>
            <person name="Villemur R."/>
        </authorList>
    </citation>
    <scope>NUCLEOTIDE SEQUENCE [LARGE SCALE GENOMIC DNA]</scope>
    <source>
        <strain evidence="2">NL23</strain>
    </source>
</reference>
<dbReference type="AlphaFoldDB" id="V5SGC5"/>
<gene>
    <name evidence="2" type="ORF">W911_12860</name>
</gene>
<sequence>MSGKHKKRPDPYPAGKARQGEIVLRRPWQRAVFVAGLAGGVIAALVAWVFGIW</sequence>
<keyword evidence="1" id="KW-0472">Membrane</keyword>
<proteinExistence type="predicted"/>
<keyword evidence="1" id="KW-0812">Transmembrane</keyword>
<name>V5SGC5_9HYPH</name>
<accession>V5SGC5</accession>